<comment type="function">
    <text evidence="9">Catalyzes the conversion of hemimercaptal, formed from methylglyoxal and glutathione, to S-lactoylglutathione.</text>
</comment>
<reference evidence="11 12" key="1">
    <citation type="journal article" date="2011" name="Proc. Natl. Acad. Sci. U.S.A.">
        <title>Evolutionary erosion of yeast sex chromosomes by mating-type switching accidents.</title>
        <authorList>
            <person name="Gordon J.L."/>
            <person name="Armisen D."/>
            <person name="Proux-Wera E."/>
            <person name="Oheigeartaigh S.S."/>
            <person name="Byrne K.P."/>
            <person name="Wolfe K.H."/>
        </authorList>
    </citation>
    <scope>NUCLEOTIDE SEQUENCE [LARGE SCALE GENOMIC DNA]</scope>
    <source>
        <strain evidence="12">ATCC 10597 / BCRC 20456 / CBS 421 / NBRC 0211 / NRRL Y-12639</strain>
    </source>
</reference>
<proteinExistence type="inferred from homology"/>
<feature type="active site" description="Proton donor/acceptor" evidence="7">
    <location>
        <position position="162"/>
    </location>
</feature>
<dbReference type="HOGENOM" id="CLU_046006_0_1_1"/>
<dbReference type="Gene3D" id="3.10.180.10">
    <property type="entry name" value="2,3-Dihydroxybiphenyl 1,2-Dioxygenase, domain 1"/>
    <property type="match status" value="2"/>
</dbReference>
<dbReference type="CDD" id="cd07233">
    <property type="entry name" value="GlxI_Zn"/>
    <property type="match status" value="2"/>
</dbReference>
<protein>
    <recommendedName>
        <fullName evidence="3 9">Lactoylglutathione lyase</fullName>
        <ecNumber evidence="3 9">4.4.1.5</ecNumber>
    </recommendedName>
    <alternativeName>
        <fullName evidence="9">Glyoxalase I</fullName>
    </alternativeName>
</protein>
<evidence type="ECO:0000256" key="8">
    <source>
        <dbReference type="PIRSR" id="PIRSR604361-3"/>
    </source>
</evidence>
<dbReference type="AlphaFoldDB" id="G0WHV2"/>
<evidence type="ECO:0000256" key="2">
    <source>
        <dbReference type="ARBA" id="ARBA00010363"/>
    </source>
</evidence>
<dbReference type="EC" id="4.4.1.5" evidence="3 9"/>
<dbReference type="UniPathway" id="UPA00619">
    <property type="reaction ID" value="UER00675"/>
</dbReference>
<feature type="domain" description="VOC" evidence="10">
    <location>
        <begin position="21"/>
        <end position="166"/>
    </location>
</feature>
<dbReference type="Pfam" id="PF00903">
    <property type="entry name" value="Glyoxalase"/>
    <property type="match status" value="2"/>
</dbReference>
<evidence type="ECO:0000256" key="3">
    <source>
        <dbReference type="ARBA" id="ARBA00012081"/>
    </source>
</evidence>
<organism evidence="11 12">
    <name type="scientific">Naumovozyma dairenensis (strain ATCC 10597 / BCRC 20456 / CBS 421 / NBRC 0211 / NRRL Y-12639)</name>
    <name type="common">Saccharomyces dairenensis</name>
    <dbReference type="NCBI Taxonomy" id="1071378"/>
    <lineage>
        <taxon>Eukaryota</taxon>
        <taxon>Fungi</taxon>
        <taxon>Dikarya</taxon>
        <taxon>Ascomycota</taxon>
        <taxon>Saccharomycotina</taxon>
        <taxon>Saccharomycetes</taxon>
        <taxon>Saccharomycetales</taxon>
        <taxon>Saccharomycetaceae</taxon>
        <taxon>Naumovozyma</taxon>
    </lineage>
</organism>
<dbReference type="PANTHER" id="PTHR10374:SF30">
    <property type="entry name" value="LACTOYLGLUTATHIONE LYASE"/>
    <property type="match status" value="1"/>
</dbReference>
<evidence type="ECO:0000256" key="7">
    <source>
        <dbReference type="PIRSR" id="PIRSR604361-1"/>
    </source>
</evidence>
<dbReference type="GO" id="GO:0046872">
    <property type="term" value="F:metal ion binding"/>
    <property type="evidence" value="ECO:0007669"/>
    <property type="project" value="UniProtKB-UniRule"/>
</dbReference>
<dbReference type="OMA" id="MGDAWGH"/>
<dbReference type="KEGG" id="ndi:NDAI_0K01720"/>
<dbReference type="GO" id="GO:0019243">
    <property type="term" value="P:methylglyoxal catabolic process to D-lactate via S-lactoyl-glutathione"/>
    <property type="evidence" value="ECO:0007669"/>
    <property type="project" value="EnsemblFungi"/>
</dbReference>
<dbReference type="InterPro" id="IPR029068">
    <property type="entry name" value="Glyas_Bleomycin-R_OHBP_Dase"/>
</dbReference>
<dbReference type="PROSITE" id="PS51819">
    <property type="entry name" value="VOC"/>
    <property type="match status" value="2"/>
</dbReference>
<feature type="domain" description="VOC" evidence="10">
    <location>
        <begin position="181"/>
        <end position="321"/>
    </location>
</feature>
<dbReference type="InterPro" id="IPR018146">
    <property type="entry name" value="Glyoxalase_1_CS"/>
</dbReference>
<evidence type="ECO:0000313" key="11">
    <source>
        <dbReference type="EMBL" id="CCD27363.1"/>
    </source>
</evidence>
<evidence type="ECO:0000256" key="6">
    <source>
        <dbReference type="ARBA" id="ARBA00023239"/>
    </source>
</evidence>
<dbReference type="RefSeq" id="XP_003672606.1">
    <property type="nucleotide sequence ID" value="XM_003672558.1"/>
</dbReference>
<dbReference type="GO" id="GO:0006749">
    <property type="term" value="P:glutathione metabolic process"/>
    <property type="evidence" value="ECO:0007669"/>
    <property type="project" value="EnsemblFungi"/>
</dbReference>
<comment type="similarity">
    <text evidence="2 9">Belongs to the glyoxalase I family.</text>
</comment>
<dbReference type="NCBIfam" id="TIGR00068">
    <property type="entry name" value="glyox_I"/>
    <property type="match status" value="2"/>
</dbReference>
<comment type="catalytic activity">
    <reaction evidence="9">
        <text>(R)-S-lactoylglutathione = methylglyoxal + glutathione</text>
        <dbReference type="Rhea" id="RHEA:19069"/>
        <dbReference type="ChEBI" id="CHEBI:17158"/>
        <dbReference type="ChEBI" id="CHEBI:57474"/>
        <dbReference type="ChEBI" id="CHEBI:57925"/>
        <dbReference type="EC" id="4.4.1.5"/>
    </reaction>
</comment>
<keyword evidence="5 8" id="KW-0862">Zinc</keyword>
<gene>
    <name evidence="11" type="primary">NDAI0K01720</name>
    <name evidence="11" type="ordered locus">NDAI_0K01720</name>
</gene>
<accession>G0WHV2</accession>
<evidence type="ECO:0000256" key="1">
    <source>
        <dbReference type="ARBA" id="ARBA00005008"/>
    </source>
</evidence>
<dbReference type="InterPro" id="IPR004360">
    <property type="entry name" value="Glyas_Fos-R_dOase_dom"/>
</dbReference>
<dbReference type="STRING" id="1071378.G0WHV2"/>
<dbReference type="PROSITE" id="PS00934">
    <property type="entry name" value="GLYOXALASE_I_1"/>
    <property type="match status" value="2"/>
</dbReference>
<feature type="binding site" evidence="8">
    <location>
        <position position="162"/>
    </location>
    <ligand>
        <name>Zn(2+)</name>
        <dbReference type="ChEBI" id="CHEBI:29105"/>
        <note>ligand shared between dimeric partners</note>
    </ligand>
</feature>
<keyword evidence="12" id="KW-1185">Reference proteome</keyword>
<evidence type="ECO:0000313" key="12">
    <source>
        <dbReference type="Proteomes" id="UP000000689"/>
    </source>
</evidence>
<name>G0WHV2_NAUDC</name>
<keyword evidence="6 9" id="KW-0456">Lyase</keyword>
<comment type="cofactor">
    <cofactor evidence="8">
        <name>Zn(2+)</name>
        <dbReference type="ChEBI" id="CHEBI:29105"/>
    </cofactor>
    <text evidence="8">Binds 1 zinc ion per subunit. In the homodimer, two zinc ions are bound between subunits.</text>
</comment>
<evidence type="ECO:0000256" key="5">
    <source>
        <dbReference type="ARBA" id="ARBA00022833"/>
    </source>
</evidence>
<dbReference type="eggNOG" id="KOG2944">
    <property type="taxonomic scope" value="Eukaryota"/>
</dbReference>
<dbReference type="GeneID" id="11497729"/>
<dbReference type="PANTHER" id="PTHR10374">
    <property type="entry name" value="LACTOYLGLUTATHIONE LYASE GLYOXALASE I"/>
    <property type="match status" value="1"/>
</dbReference>
<feature type="binding site" evidence="8">
    <location>
        <position position="116"/>
    </location>
    <ligand>
        <name>Zn(2+)</name>
        <dbReference type="ChEBI" id="CHEBI:29105"/>
        <note>ligand shared between dimeric partners</note>
    </ligand>
</feature>
<sequence length="325" mass="36932">MSNAEDYTIKIDKAHNDPSLTFNHTCFRVKDPQKSVSFYENNFGMKLMGKKDFPDMKFSLYFLSFPKSQWNKNSQGEDDVFSAEGILELTHNWGTESQADLKMNNGNEEPHRGFGHICFSYADVEKACAELEEKGVTFKKKMSDGRQKDIAFVLDPDGYWIEIIQYIKGGESVPRTDVGTKFNHTMIRVKDINKTLAFYQNVLGMKILRKSDHPNAKFTLYFLGYPVKEGENSSSKEGVLEVTHNWGTENDPDFHYHNGNTEPQGYGHICVSCKDAAALCDEIETKYGDKLSWAPKFNQGKLKNIAFLKDPDGYSIEIVPHGLTV</sequence>
<evidence type="ECO:0000256" key="9">
    <source>
        <dbReference type="RuleBase" id="RU361179"/>
    </source>
</evidence>
<evidence type="ECO:0000256" key="4">
    <source>
        <dbReference type="ARBA" id="ARBA00022723"/>
    </source>
</evidence>
<feature type="binding site" evidence="8">
    <location>
        <position position="88"/>
    </location>
    <ligand>
        <name>Zn(2+)</name>
        <dbReference type="ChEBI" id="CHEBI:29105"/>
        <note>ligand shared between dimeric partners</note>
    </ligand>
</feature>
<dbReference type="EMBL" id="HE580277">
    <property type="protein sequence ID" value="CCD27363.1"/>
    <property type="molecule type" value="Genomic_DNA"/>
</dbReference>
<dbReference type="GO" id="GO:0004462">
    <property type="term" value="F:lactoylglutathione lyase activity"/>
    <property type="evidence" value="ECO:0007669"/>
    <property type="project" value="UniProtKB-UniRule"/>
</dbReference>
<dbReference type="InterPro" id="IPR004361">
    <property type="entry name" value="Glyoxalase_1"/>
</dbReference>
<dbReference type="Proteomes" id="UP000000689">
    <property type="component" value="Chromosome 11"/>
</dbReference>
<dbReference type="PROSITE" id="PS00935">
    <property type="entry name" value="GLYOXALASE_I_2"/>
    <property type="match status" value="2"/>
</dbReference>
<dbReference type="OrthoDB" id="16820at2759"/>
<evidence type="ECO:0000259" key="10">
    <source>
        <dbReference type="PROSITE" id="PS51819"/>
    </source>
</evidence>
<dbReference type="InterPro" id="IPR037523">
    <property type="entry name" value="VOC_core"/>
</dbReference>
<comment type="pathway">
    <text evidence="1 9">Secondary metabolite metabolism; methylglyoxal degradation; (R)-lactate from methylglyoxal: step 1/2.</text>
</comment>
<dbReference type="SUPFAM" id="SSF54593">
    <property type="entry name" value="Glyoxalase/Bleomycin resistance protein/Dihydroxybiphenyl dioxygenase"/>
    <property type="match status" value="2"/>
</dbReference>
<keyword evidence="4 8" id="KW-0479">Metal-binding</keyword>